<feature type="domain" description="BIG2" evidence="2">
    <location>
        <begin position="200"/>
        <end position="280"/>
    </location>
</feature>
<gene>
    <name evidence="3" type="ORF">COT26_00945</name>
</gene>
<organism evidence="3 4">
    <name type="scientific">Candidatus Kerfeldbacteria bacterium CG08_land_8_20_14_0_20_43_14</name>
    <dbReference type="NCBI Taxonomy" id="2014246"/>
    <lineage>
        <taxon>Bacteria</taxon>
        <taxon>Candidatus Kerfeldiibacteriota</taxon>
    </lineage>
</organism>
<keyword evidence="1" id="KW-0812">Transmembrane</keyword>
<dbReference type="SUPFAM" id="SSF49373">
    <property type="entry name" value="Invasin/intimin cell-adhesion fragments"/>
    <property type="match status" value="1"/>
</dbReference>
<keyword evidence="1" id="KW-0472">Membrane</keyword>
<protein>
    <recommendedName>
        <fullName evidence="2">BIG2 domain-containing protein</fullName>
    </recommendedName>
</protein>
<dbReference type="AlphaFoldDB" id="A0A2H0YR09"/>
<accession>A0A2H0YR09</accession>
<dbReference type="Gene3D" id="2.60.40.1080">
    <property type="match status" value="2"/>
</dbReference>
<keyword evidence="1" id="KW-1133">Transmembrane helix</keyword>
<dbReference type="InterPro" id="IPR003343">
    <property type="entry name" value="Big_2"/>
</dbReference>
<name>A0A2H0YR09_9BACT</name>
<feature type="transmembrane region" description="Helical" evidence="1">
    <location>
        <begin position="393"/>
        <end position="412"/>
    </location>
</feature>
<dbReference type="SMART" id="SM00635">
    <property type="entry name" value="BID_2"/>
    <property type="match status" value="2"/>
</dbReference>
<feature type="transmembrane region" description="Helical" evidence="1">
    <location>
        <begin position="367"/>
        <end position="387"/>
    </location>
</feature>
<comment type="caution">
    <text evidence="3">The sequence shown here is derived from an EMBL/GenBank/DDBJ whole genome shotgun (WGS) entry which is preliminary data.</text>
</comment>
<reference evidence="4" key="1">
    <citation type="submission" date="2017-09" db="EMBL/GenBank/DDBJ databases">
        <title>Depth-based differentiation of microbial function through sediment-hosted aquifers and enrichment of novel symbionts in the deep terrestrial subsurface.</title>
        <authorList>
            <person name="Probst A.J."/>
            <person name="Ladd B."/>
            <person name="Jarett J.K."/>
            <person name="Geller-Mcgrath D.E."/>
            <person name="Sieber C.M.K."/>
            <person name="Emerson J.B."/>
            <person name="Anantharaman K."/>
            <person name="Thomas B.C."/>
            <person name="Malmstrom R."/>
            <person name="Stieglmeier M."/>
            <person name="Klingl A."/>
            <person name="Woyke T."/>
            <person name="Ryan C.M."/>
            <person name="Banfield J.F."/>
        </authorList>
    </citation>
    <scope>NUCLEOTIDE SEQUENCE [LARGE SCALE GENOMIC DNA]</scope>
</reference>
<proteinExistence type="predicted"/>
<evidence type="ECO:0000313" key="3">
    <source>
        <dbReference type="EMBL" id="PIS40900.1"/>
    </source>
</evidence>
<sequence length="428" mass="45959">MPNIKKTIGFSIITLAFLFLPFKPLFAAELTGLSLSPAQLTIEAGKTSVFTVTASYSNGTSSIVTEDSTFKLDGGGFTGMPSKKGEFEANAQGKWTLTVLFENLTATASITITHGPAVKLNFLPTQADLTADGFLPIRAFAVDANGNGWDVTPEASFSTTDPTGTVTADGYTPHTAGSWIVSAAYQGFSGSFTADITPGMLKTLTIEPETALTADPGDEVNYVAKGLDAKGNQVTSNVEWKTSNNKVAKITKTGKLTAGKTGQTNVIAEADGVQAVVPILVSGETAITNQTTDIVSVQKPNQPEKNPRVAAEEVEKVPVQEQGNLNTEKTESSECKNIAHPWVIILILLQVVALTTYFTWQLKKPMRLWWIAPVVLTAVLLIIYSQLFCDNTYLWWPWTTLGISVIFISVYYQRLGLHDGAPPGDTKA</sequence>
<dbReference type="InterPro" id="IPR008964">
    <property type="entry name" value="Invasin/intimin_cell_adhesion"/>
</dbReference>
<evidence type="ECO:0000256" key="1">
    <source>
        <dbReference type="SAM" id="Phobius"/>
    </source>
</evidence>
<feature type="transmembrane region" description="Helical" evidence="1">
    <location>
        <begin position="339"/>
        <end position="360"/>
    </location>
</feature>
<evidence type="ECO:0000259" key="2">
    <source>
        <dbReference type="SMART" id="SM00635"/>
    </source>
</evidence>
<feature type="domain" description="BIG2" evidence="2">
    <location>
        <begin position="29"/>
        <end position="111"/>
    </location>
</feature>
<evidence type="ECO:0000313" key="4">
    <source>
        <dbReference type="Proteomes" id="UP000236845"/>
    </source>
</evidence>
<dbReference type="Proteomes" id="UP000236845">
    <property type="component" value="Unassembled WGS sequence"/>
</dbReference>
<dbReference type="EMBL" id="PEXW01000018">
    <property type="protein sequence ID" value="PIS40900.1"/>
    <property type="molecule type" value="Genomic_DNA"/>
</dbReference>
<dbReference type="Pfam" id="PF02368">
    <property type="entry name" value="Big_2"/>
    <property type="match status" value="1"/>
</dbReference>